<dbReference type="OrthoDB" id="440553at2759"/>
<dbReference type="CDD" id="cd17325">
    <property type="entry name" value="MFS_MdtG_SLC18_like"/>
    <property type="match status" value="1"/>
</dbReference>
<evidence type="ECO:0000256" key="2">
    <source>
        <dbReference type="ARBA" id="ARBA00022448"/>
    </source>
</evidence>
<sequence length="488" mass="52778">MFFFNRGPQSRPIGLEWRSSSWLVTAVIGLGIAVDLLIYSVIIPVMPFQLELLGYSKVSSLTGWLLFAYSGGLVISTIPIAMLSERYNARQLPLIFGLFVLMGSQVMLMEAPNYPVMCIARVLQGIGSSMVWVVGLALLSDSSPPSMVGLQLGIAMMGLSLGMVVGPPVGGLLYSHFGFRGPFIFGISATFLDLIGRLILIERKDALVWGVDPAKTSSNEDNAPSLVMEAKAEEEIQEIPNTSADVEAAKDQEMAVSQESQPAADTEANPEIKISLVSVMADLSRSPRALVALFIIFVYGIVYSSQEPAIPLHLQRVWDLDSRAVGIVFIAAVVPTMFSAPLTGFWADKKGTEWPATLSLLFSIPWWVVIIIEYRLALFIAAFALEAFFTSGVMSPLTAELAAVSRGLDGVGYGHIYGAFNLVYGVGTSIGPIVGGQMYDHIERGWMALCLLAAGLLVLCLGLALFFVGSNPFYYRLRALQPVNKSEG</sequence>
<keyword evidence="9" id="KW-1185">Reference proteome</keyword>
<feature type="domain" description="Major facilitator superfamily (MFS) profile" evidence="7">
    <location>
        <begin position="24"/>
        <end position="472"/>
    </location>
</feature>
<feature type="transmembrane region" description="Helical" evidence="6">
    <location>
        <begin position="152"/>
        <end position="177"/>
    </location>
</feature>
<feature type="transmembrane region" description="Helical" evidence="6">
    <location>
        <begin position="289"/>
        <end position="305"/>
    </location>
</feature>
<feature type="transmembrane region" description="Helical" evidence="6">
    <location>
        <begin position="91"/>
        <end position="108"/>
    </location>
</feature>
<accession>A0A8S0WE30</accession>
<organism evidence="8 9">
    <name type="scientific">Cyclocybe aegerita</name>
    <name type="common">Black poplar mushroom</name>
    <name type="synonym">Agrocybe aegerita</name>
    <dbReference type="NCBI Taxonomy" id="1973307"/>
    <lineage>
        <taxon>Eukaryota</taxon>
        <taxon>Fungi</taxon>
        <taxon>Dikarya</taxon>
        <taxon>Basidiomycota</taxon>
        <taxon>Agaricomycotina</taxon>
        <taxon>Agaricomycetes</taxon>
        <taxon>Agaricomycetidae</taxon>
        <taxon>Agaricales</taxon>
        <taxon>Agaricineae</taxon>
        <taxon>Bolbitiaceae</taxon>
        <taxon>Cyclocybe</taxon>
    </lineage>
</organism>
<keyword evidence="2" id="KW-0813">Transport</keyword>
<evidence type="ECO:0000259" key="7">
    <source>
        <dbReference type="PROSITE" id="PS50850"/>
    </source>
</evidence>
<dbReference type="InterPro" id="IPR020846">
    <property type="entry name" value="MFS_dom"/>
</dbReference>
<feature type="transmembrane region" description="Helical" evidence="6">
    <location>
        <begin position="63"/>
        <end position="84"/>
    </location>
</feature>
<feature type="transmembrane region" description="Helical" evidence="6">
    <location>
        <begin position="416"/>
        <end position="434"/>
    </location>
</feature>
<dbReference type="PANTHER" id="PTHR23506:SF23">
    <property type="entry name" value="GH10249P"/>
    <property type="match status" value="1"/>
</dbReference>
<name>A0A8S0WE30_CYCAE</name>
<evidence type="ECO:0000256" key="6">
    <source>
        <dbReference type="SAM" id="Phobius"/>
    </source>
</evidence>
<evidence type="ECO:0000313" key="8">
    <source>
        <dbReference type="EMBL" id="CAA7259993.1"/>
    </source>
</evidence>
<feature type="transmembrane region" description="Helical" evidence="6">
    <location>
        <begin position="354"/>
        <end position="372"/>
    </location>
</feature>
<evidence type="ECO:0000256" key="5">
    <source>
        <dbReference type="ARBA" id="ARBA00023136"/>
    </source>
</evidence>
<keyword evidence="4 6" id="KW-1133">Transmembrane helix</keyword>
<dbReference type="InterPro" id="IPR011701">
    <property type="entry name" value="MFS"/>
</dbReference>
<dbReference type="Proteomes" id="UP000467700">
    <property type="component" value="Unassembled WGS sequence"/>
</dbReference>
<dbReference type="InterPro" id="IPR036259">
    <property type="entry name" value="MFS_trans_sf"/>
</dbReference>
<evidence type="ECO:0000256" key="4">
    <source>
        <dbReference type="ARBA" id="ARBA00022989"/>
    </source>
</evidence>
<dbReference type="AlphaFoldDB" id="A0A8S0WE30"/>
<dbReference type="Gene3D" id="1.20.1250.20">
    <property type="entry name" value="MFS general substrate transporter like domains"/>
    <property type="match status" value="2"/>
</dbReference>
<feature type="transmembrane region" description="Helical" evidence="6">
    <location>
        <begin position="21"/>
        <end position="43"/>
    </location>
</feature>
<dbReference type="Pfam" id="PF07690">
    <property type="entry name" value="MFS_1"/>
    <property type="match status" value="1"/>
</dbReference>
<dbReference type="InterPro" id="IPR050930">
    <property type="entry name" value="MFS_Vesicular_Transporter"/>
</dbReference>
<feature type="transmembrane region" description="Helical" evidence="6">
    <location>
        <begin position="325"/>
        <end position="347"/>
    </location>
</feature>
<comment type="subcellular location">
    <subcellularLocation>
        <location evidence="1">Membrane</location>
        <topology evidence="1">Multi-pass membrane protein</topology>
    </subcellularLocation>
</comment>
<dbReference type="EMBL" id="CACVBS010000028">
    <property type="protein sequence ID" value="CAA7259993.1"/>
    <property type="molecule type" value="Genomic_DNA"/>
</dbReference>
<dbReference type="SUPFAM" id="SSF103473">
    <property type="entry name" value="MFS general substrate transporter"/>
    <property type="match status" value="1"/>
</dbReference>
<gene>
    <name evidence="8" type="ORF">AAE3_LOCUS2073</name>
</gene>
<dbReference type="PANTHER" id="PTHR23506">
    <property type="entry name" value="GH10249P"/>
    <property type="match status" value="1"/>
</dbReference>
<feature type="transmembrane region" description="Helical" evidence="6">
    <location>
        <begin position="183"/>
        <end position="200"/>
    </location>
</feature>
<comment type="caution">
    <text evidence="8">The sequence shown here is derived from an EMBL/GenBank/DDBJ whole genome shotgun (WGS) entry which is preliminary data.</text>
</comment>
<feature type="transmembrane region" description="Helical" evidence="6">
    <location>
        <begin position="446"/>
        <end position="468"/>
    </location>
</feature>
<dbReference type="GO" id="GO:0022857">
    <property type="term" value="F:transmembrane transporter activity"/>
    <property type="evidence" value="ECO:0007669"/>
    <property type="project" value="InterPro"/>
</dbReference>
<keyword evidence="5 6" id="KW-0472">Membrane</keyword>
<protein>
    <recommendedName>
        <fullName evidence="7">Major facilitator superfamily (MFS) profile domain-containing protein</fullName>
    </recommendedName>
</protein>
<dbReference type="PROSITE" id="PS50850">
    <property type="entry name" value="MFS"/>
    <property type="match status" value="1"/>
</dbReference>
<evidence type="ECO:0000256" key="3">
    <source>
        <dbReference type="ARBA" id="ARBA00022692"/>
    </source>
</evidence>
<dbReference type="GO" id="GO:0016020">
    <property type="term" value="C:membrane"/>
    <property type="evidence" value="ECO:0007669"/>
    <property type="project" value="UniProtKB-SubCell"/>
</dbReference>
<reference evidence="8 9" key="1">
    <citation type="submission" date="2020-01" db="EMBL/GenBank/DDBJ databases">
        <authorList>
            <person name="Gupta K D."/>
        </authorList>
    </citation>
    <scope>NUCLEOTIDE SEQUENCE [LARGE SCALE GENOMIC DNA]</scope>
</reference>
<keyword evidence="3 6" id="KW-0812">Transmembrane</keyword>
<evidence type="ECO:0000256" key="1">
    <source>
        <dbReference type="ARBA" id="ARBA00004141"/>
    </source>
</evidence>
<evidence type="ECO:0000313" key="9">
    <source>
        <dbReference type="Proteomes" id="UP000467700"/>
    </source>
</evidence>
<feature type="transmembrane region" description="Helical" evidence="6">
    <location>
        <begin position="114"/>
        <end position="140"/>
    </location>
</feature>
<proteinExistence type="predicted"/>